<feature type="compositionally biased region" description="Pro residues" evidence="1">
    <location>
        <begin position="367"/>
        <end position="380"/>
    </location>
</feature>
<organism evidence="2 3">
    <name type="scientific">Marasmius tenuissimus</name>
    <dbReference type="NCBI Taxonomy" id="585030"/>
    <lineage>
        <taxon>Eukaryota</taxon>
        <taxon>Fungi</taxon>
        <taxon>Dikarya</taxon>
        <taxon>Basidiomycota</taxon>
        <taxon>Agaricomycotina</taxon>
        <taxon>Agaricomycetes</taxon>
        <taxon>Agaricomycetidae</taxon>
        <taxon>Agaricales</taxon>
        <taxon>Marasmiineae</taxon>
        <taxon>Marasmiaceae</taxon>
        <taxon>Marasmius</taxon>
    </lineage>
</organism>
<feature type="compositionally biased region" description="Polar residues" evidence="1">
    <location>
        <begin position="343"/>
        <end position="355"/>
    </location>
</feature>
<feature type="region of interest" description="Disordered" evidence="1">
    <location>
        <begin position="49"/>
        <end position="102"/>
    </location>
</feature>
<dbReference type="Proteomes" id="UP001437256">
    <property type="component" value="Unassembled WGS sequence"/>
</dbReference>
<feature type="region of interest" description="Disordered" evidence="1">
    <location>
        <begin position="535"/>
        <end position="558"/>
    </location>
</feature>
<feature type="region of interest" description="Disordered" evidence="1">
    <location>
        <begin position="400"/>
        <end position="451"/>
    </location>
</feature>
<feature type="compositionally biased region" description="Acidic residues" evidence="1">
    <location>
        <begin position="86"/>
        <end position="99"/>
    </location>
</feature>
<protein>
    <submittedName>
        <fullName evidence="2">Uncharacterized protein</fullName>
    </submittedName>
</protein>
<gene>
    <name evidence="2" type="ORF">AAF712_016749</name>
</gene>
<dbReference type="EMBL" id="JBBXMP010001139">
    <property type="protein sequence ID" value="KAL0056645.1"/>
    <property type="molecule type" value="Genomic_DNA"/>
</dbReference>
<feature type="compositionally biased region" description="Low complexity" evidence="1">
    <location>
        <begin position="319"/>
        <end position="338"/>
    </location>
</feature>
<name>A0ABR2Z608_9AGAR</name>
<sequence>MLEAHAAETLMSLGLSRHRRFSANTDGSGDLDETDSADSVWEVRREARARFGNQHESEDDSKEVELVEDDEESDGSDRPVGKDRENEDEDDESEEEDQDPPVNIKFLIPVGEGVNDSIVLPSDTTYKKFTNEVSNVLNIASKNVHMAYRLSTRPASDKSFEIIKDRDQFLELLESAKREIAAMNKGKGKTKEFSVQLKDMSMSAGTGGGGSSKKGITKEEKAKSRGVKQRKHEEHGSDNDEPCAQTMSMSQITSKLMLLNTCKKHGGYCVQTTEDHIPVALSDISTWTTYIKNGYPSYTIPPPNMRLMDMKPKPRGELSVPVTSSPAAPPSASHTQTPPLAPPQNQGIVPGSTSVPVHGFGPWQGYPQPPPPPTFPPPSSPYSNPYGPGSYYYPPPPPPAYHSYYRNHDSPSPRQRGRYHPYSPTRRSPAPPSREYGHQPAPSSDPIEELDDDASYPRIQDYLPTLDSGSRGANGRHHFAAYTQDLIEAKYFTISDVALLHHSELLRICPDMAPGTASKLLAAVTSDVNRIQKEIKKQAREDSGRRYEPTPGSSRDRF</sequence>
<feature type="region of interest" description="Disordered" evidence="1">
    <location>
        <begin position="301"/>
        <end position="382"/>
    </location>
</feature>
<evidence type="ECO:0000313" key="3">
    <source>
        <dbReference type="Proteomes" id="UP001437256"/>
    </source>
</evidence>
<evidence type="ECO:0000256" key="1">
    <source>
        <dbReference type="SAM" id="MobiDB-lite"/>
    </source>
</evidence>
<comment type="caution">
    <text evidence="2">The sequence shown here is derived from an EMBL/GenBank/DDBJ whole genome shotgun (WGS) entry which is preliminary data.</text>
</comment>
<accession>A0ABR2Z608</accession>
<proteinExistence type="predicted"/>
<evidence type="ECO:0000313" key="2">
    <source>
        <dbReference type="EMBL" id="KAL0056645.1"/>
    </source>
</evidence>
<feature type="region of interest" description="Disordered" evidence="1">
    <location>
        <begin position="20"/>
        <end position="39"/>
    </location>
</feature>
<keyword evidence="3" id="KW-1185">Reference proteome</keyword>
<reference evidence="2 3" key="1">
    <citation type="submission" date="2024-05" db="EMBL/GenBank/DDBJ databases">
        <title>A draft genome resource for the thread blight pathogen Marasmius tenuissimus strain MS-2.</title>
        <authorList>
            <person name="Yulfo-Soto G.E."/>
            <person name="Baruah I.K."/>
            <person name="Amoako-Attah I."/>
            <person name="Bukari Y."/>
            <person name="Meinhardt L.W."/>
            <person name="Bailey B.A."/>
            <person name="Cohen S.P."/>
        </authorList>
    </citation>
    <scope>NUCLEOTIDE SEQUENCE [LARGE SCALE GENOMIC DNA]</scope>
    <source>
        <strain evidence="2 3">MS-2</strain>
    </source>
</reference>
<feature type="compositionally biased region" description="Basic and acidic residues" evidence="1">
    <location>
        <begin position="75"/>
        <end position="85"/>
    </location>
</feature>
<feature type="region of interest" description="Disordered" evidence="1">
    <location>
        <begin position="200"/>
        <end position="244"/>
    </location>
</feature>
<feature type="compositionally biased region" description="Acidic residues" evidence="1">
    <location>
        <begin position="57"/>
        <end position="74"/>
    </location>
</feature>